<dbReference type="OrthoDB" id="406838at2759"/>
<evidence type="ECO:0000313" key="3">
    <source>
        <dbReference type="EMBL" id="VDN00033.1"/>
    </source>
</evidence>
<evidence type="ECO:0000313" key="5">
    <source>
        <dbReference type="WBParaSite" id="TCLT_0000352401-mRNA-1"/>
    </source>
</evidence>
<keyword evidence="1" id="KW-0645">Protease</keyword>
<evidence type="ECO:0000259" key="2">
    <source>
        <dbReference type="Pfam" id="PF01471"/>
    </source>
</evidence>
<reference evidence="3 4" key="2">
    <citation type="submission" date="2018-11" db="EMBL/GenBank/DDBJ databases">
        <authorList>
            <consortium name="Pathogen Informatics"/>
        </authorList>
    </citation>
    <scope>NUCLEOTIDE SEQUENCE [LARGE SCALE GENOMIC DNA]</scope>
</reference>
<dbReference type="GO" id="GO:0004222">
    <property type="term" value="F:metalloendopeptidase activity"/>
    <property type="evidence" value="ECO:0007669"/>
    <property type="project" value="TreeGrafter"/>
</dbReference>
<name>A0A0N5CTG4_THECL</name>
<feature type="domain" description="Peptidoglycan binding-like" evidence="2">
    <location>
        <begin position="5"/>
        <end position="66"/>
    </location>
</feature>
<organism evidence="5">
    <name type="scientific">Thelazia callipaeda</name>
    <name type="common">Oriental eyeworm</name>
    <name type="synonym">Parasitic nematode</name>
    <dbReference type="NCBI Taxonomy" id="103827"/>
    <lineage>
        <taxon>Eukaryota</taxon>
        <taxon>Metazoa</taxon>
        <taxon>Ecdysozoa</taxon>
        <taxon>Nematoda</taxon>
        <taxon>Chromadorea</taxon>
        <taxon>Rhabditida</taxon>
        <taxon>Spirurina</taxon>
        <taxon>Spiruromorpha</taxon>
        <taxon>Thelazioidea</taxon>
        <taxon>Thelaziidae</taxon>
        <taxon>Thelazia</taxon>
    </lineage>
</organism>
<dbReference type="Gene3D" id="1.10.101.10">
    <property type="entry name" value="PGBD-like superfamily/PGBD"/>
    <property type="match status" value="1"/>
</dbReference>
<dbReference type="GO" id="GO:0030574">
    <property type="term" value="P:collagen catabolic process"/>
    <property type="evidence" value="ECO:0007669"/>
    <property type="project" value="TreeGrafter"/>
</dbReference>
<evidence type="ECO:0000256" key="1">
    <source>
        <dbReference type="ARBA" id="ARBA00023049"/>
    </source>
</evidence>
<accession>A0A0N5CTG4</accession>
<dbReference type="Pfam" id="PF01471">
    <property type="entry name" value="PG_binding_1"/>
    <property type="match status" value="1"/>
</dbReference>
<sequence>MIKEQYLSNYGYSKEAKLTPGLSASASSLNLQQSLAANFRDNLKKFQKFTGLKPTGILDQATKNKMLEKRCGRPDIMELRLG</sequence>
<keyword evidence="1" id="KW-0378">Hydrolase</keyword>
<dbReference type="AlphaFoldDB" id="A0A0N5CTG4"/>
<dbReference type="InterPro" id="IPR036365">
    <property type="entry name" value="PGBD-like_sf"/>
</dbReference>
<keyword evidence="1" id="KW-0482">Metalloprotease</keyword>
<dbReference type="InterPro" id="IPR036366">
    <property type="entry name" value="PGBDSf"/>
</dbReference>
<reference evidence="5" key="1">
    <citation type="submission" date="2017-02" db="UniProtKB">
        <authorList>
            <consortium name="WormBaseParasite"/>
        </authorList>
    </citation>
    <scope>IDENTIFICATION</scope>
</reference>
<dbReference type="WBParaSite" id="TCLT_0000352401-mRNA-1">
    <property type="protein sequence ID" value="TCLT_0000352401-mRNA-1"/>
    <property type="gene ID" value="TCLT_0000352401"/>
</dbReference>
<dbReference type="EMBL" id="UYYF01001656">
    <property type="protein sequence ID" value="VDN00033.1"/>
    <property type="molecule type" value="Genomic_DNA"/>
</dbReference>
<proteinExistence type="predicted"/>
<evidence type="ECO:0000313" key="4">
    <source>
        <dbReference type="Proteomes" id="UP000276776"/>
    </source>
</evidence>
<protein>
    <submittedName>
        <fullName evidence="5">PG_binding_1 domain-containing protein</fullName>
    </submittedName>
</protein>
<dbReference type="InterPro" id="IPR002477">
    <property type="entry name" value="Peptidoglycan-bd-like"/>
</dbReference>
<dbReference type="PANTHER" id="PTHR10201">
    <property type="entry name" value="MATRIX METALLOPROTEINASE"/>
    <property type="match status" value="1"/>
</dbReference>
<keyword evidence="4" id="KW-1185">Reference proteome</keyword>
<dbReference type="GO" id="GO:0030198">
    <property type="term" value="P:extracellular matrix organization"/>
    <property type="evidence" value="ECO:0007669"/>
    <property type="project" value="TreeGrafter"/>
</dbReference>
<dbReference type="SUPFAM" id="SSF47090">
    <property type="entry name" value="PGBD-like"/>
    <property type="match status" value="1"/>
</dbReference>
<dbReference type="PANTHER" id="PTHR10201:SF323">
    <property type="entry name" value="MATRIX METALLOPROTEINASE-21"/>
    <property type="match status" value="1"/>
</dbReference>
<dbReference type="Proteomes" id="UP000276776">
    <property type="component" value="Unassembled WGS sequence"/>
</dbReference>
<gene>
    <name evidence="3" type="ORF">TCLT_LOCUS3515</name>
</gene>